<name>A0AAV7LI34_PLEWA</name>
<dbReference type="Proteomes" id="UP001066276">
    <property type="component" value="Chromosome 11"/>
</dbReference>
<accession>A0AAV7LI34</accession>
<organism evidence="1 2">
    <name type="scientific">Pleurodeles waltl</name>
    <name type="common">Iberian ribbed newt</name>
    <dbReference type="NCBI Taxonomy" id="8319"/>
    <lineage>
        <taxon>Eukaryota</taxon>
        <taxon>Metazoa</taxon>
        <taxon>Chordata</taxon>
        <taxon>Craniata</taxon>
        <taxon>Vertebrata</taxon>
        <taxon>Euteleostomi</taxon>
        <taxon>Amphibia</taxon>
        <taxon>Batrachia</taxon>
        <taxon>Caudata</taxon>
        <taxon>Salamandroidea</taxon>
        <taxon>Salamandridae</taxon>
        <taxon>Pleurodelinae</taxon>
        <taxon>Pleurodeles</taxon>
    </lineage>
</organism>
<reference evidence="1" key="1">
    <citation type="journal article" date="2022" name="bioRxiv">
        <title>Sequencing and chromosome-scale assembly of the giantPleurodeles waltlgenome.</title>
        <authorList>
            <person name="Brown T."/>
            <person name="Elewa A."/>
            <person name="Iarovenko S."/>
            <person name="Subramanian E."/>
            <person name="Araus A.J."/>
            <person name="Petzold A."/>
            <person name="Susuki M."/>
            <person name="Suzuki K.-i.T."/>
            <person name="Hayashi T."/>
            <person name="Toyoda A."/>
            <person name="Oliveira C."/>
            <person name="Osipova E."/>
            <person name="Leigh N.D."/>
            <person name="Simon A."/>
            <person name="Yun M.H."/>
        </authorList>
    </citation>
    <scope>NUCLEOTIDE SEQUENCE</scope>
    <source>
        <strain evidence="1">20211129_DDA</strain>
        <tissue evidence="1">Liver</tissue>
    </source>
</reference>
<evidence type="ECO:0000313" key="1">
    <source>
        <dbReference type="EMBL" id="KAJ1090682.1"/>
    </source>
</evidence>
<sequence>MLKDIDSLIEEVEAILKANVPGNLNKPQTNEVPTVFIKALKGPLCVSKPSITSNAQSTRNIQNPYAANSPQSFNEGGSVKAFKHPRLPLSPMVVVCPNIPCSKRWAPLEEARIISNNCEVVPLPSVDAHAEASDYFQPNEYPSLLYYKIDDMKSLLHLMLEEMEDLAL</sequence>
<protein>
    <submittedName>
        <fullName evidence="1">Uncharacterized protein</fullName>
    </submittedName>
</protein>
<dbReference type="EMBL" id="JANPWB010000015">
    <property type="protein sequence ID" value="KAJ1090682.1"/>
    <property type="molecule type" value="Genomic_DNA"/>
</dbReference>
<evidence type="ECO:0000313" key="2">
    <source>
        <dbReference type="Proteomes" id="UP001066276"/>
    </source>
</evidence>
<dbReference type="AlphaFoldDB" id="A0AAV7LI34"/>
<proteinExistence type="predicted"/>
<comment type="caution">
    <text evidence="1">The sequence shown here is derived from an EMBL/GenBank/DDBJ whole genome shotgun (WGS) entry which is preliminary data.</text>
</comment>
<gene>
    <name evidence="1" type="ORF">NDU88_003811</name>
</gene>
<keyword evidence="2" id="KW-1185">Reference proteome</keyword>